<dbReference type="EMBL" id="QKZQ01000009">
    <property type="protein sequence ID" value="PZX42199.1"/>
    <property type="molecule type" value="Genomic_DNA"/>
</dbReference>
<dbReference type="Proteomes" id="UP000249364">
    <property type="component" value="Unassembled WGS sequence"/>
</dbReference>
<dbReference type="RefSeq" id="WP_071468250.1">
    <property type="nucleotide sequence ID" value="NZ_MEHT01000003.1"/>
</dbReference>
<evidence type="ECO:0000313" key="2">
    <source>
        <dbReference type="EMBL" id="PZX42199.1"/>
    </source>
</evidence>
<dbReference type="InterPro" id="IPR023374">
    <property type="entry name" value="AttH-like_dom_sf"/>
</dbReference>
<evidence type="ECO:0000259" key="1">
    <source>
        <dbReference type="Pfam" id="PF07143"/>
    </source>
</evidence>
<dbReference type="AlphaFoldDB" id="A0A2W7QLP6"/>
<protein>
    <submittedName>
        <fullName evidence="2">Putative secreted hydrolase</fullName>
    </submittedName>
</protein>
<evidence type="ECO:0000313" key="3">
    <source>
        <dbReference type="Proteomes" id="UP000249364"/>
    </source>
</evidence>
<feature type="domain" description="AttH" evidence="1">
    <location>
        <begin position="76"/>
        <end position="240"/>
    </location>
</feature>
<accession>A0A2W7QLP6</accession>
<dbReference type="STRING" id="121821.GCA_001870675_01207"/>
<dbReference type="InterPro" id="IPR010791">
    <property type="entry name" value="AttH_dom"/>
</dbReference>
<keyword evidence="3" id="KW-1185">Reference proteome</keyword>
<organism evidence="2 3">
    <name type="scientific">Roseinatronobacter thiooxidans</name>
    <dbReference type="NCBI Taxonomy" id="121821"/>
    <lineage>
        <taxon>Bacteria</taxon>
        <taxon>Pseudomonadati</taxon>
        <taxon>Pseudomonadota</taxon>
        <taxon>Alphaproteobacteria</taxon>
        <taxon>Rhodobacterales</taxon>
        <taxon>Paracoccaceae</taxon>
        <taxon>Roseinatronobacter</taxon>
    </lineage>
</organism>
<name>A0A2W7QLP6_9RHOB</name>
<comment type="caution">
    <text evidence="2">The sequence shown here is derived from an EMBL/GenBank/DDBJ whole genome shotgun (WGS) entry which is preliminary data.</text>
</comment>
<dbReference type="Pfam" id="PF17186">
    <property type="entry name" value="Lipocalin_9"/>
    <property type="match status" value="1"/>
</dbReference>
<dbReference type="OrthoDB" id="9770826at2"/>
<dbReference type="SUPFAM" id="SSF159245">
    <property type="entry name" value="AttH-like"/>
    <property type="match status" value="1"/>
</dbReference>
<dbReference type="PANTHER" id="PTHR38591:SF1">
    <property type="entry name" value="BLL1000 PROTEIN"/>
    <property type="match status" value="1"/>
</dbReference>
<dbReference type="Pfam" id="PF07143">
    <property type="entry name" value="CrtC"/>
    <property type="match status" value="1"/>
</dbReference>
<dbReference type="Gene3D" id="2.40.370.10">
    <property type="entry name" value="AttH-like domain"/>
    <property type="match status" value="2"/>
</dbReference>
<dbReference type="PANTHER" id="PTHR38591">
    <property type="entry name" value="HYDROLASE"/>
    <property type="match status" value="1"/>
</dbReference>
<gene>
    <name evidence="2" type="ORF">LY56_02189</name>
</gene>
<sequence>MTTPRLWVAASAVLGAILVAGVVLFQPGQHAESSDTPVDWLGALANMAQDGFVRPTGTGPLDLPQDHAPHPAAQSELWQMSAHLTGPDGVPINVQFSLMRLGLVPPDTDQPASIWELRSIYRAHLIVADSAQTVAQERFGRGLAGSAGFDTDARALYFDNWALAFPGDSRTGAWRFSATSAGARVVLEMVPSKAPLSIDAADAPFRGYAFSRLDVTGTVTLSGRDAPVTGSAWFDHAWGELPLPGAGPVISDRLALQLDTGHELSVIVSQRSDGRGVPTVDAVLIDTDGAARPLGADHAQVTFPRQWQGARVEWPVAWNILLDDVLELEVAPVYDAQEHDFTPPVWSGLVQAEGRLDGQPVRGTGILQLSGERTP</sequence>
<reference evidence="2 3" key="1">
    <citation type="submission" date="2018-06" db="EMBL/GenBank/DDBJ databases">
        <title>Genomic Encyclopedia of Archaeal and Bacterial Type Strains, Phase II (KMG-II): from individual species to whole genera.</title>
        <authorList>
            <person name="Goeker M."/>
        </authorList>
    </citation>
    <scope>NUCLEOTIDE SEQUENCE [LARGE SCALE GENOMIC DNA]</scope>
    <source>
        <strain evidence="2 3">DSM 13087</strain>
    </source>
</reference>
<keyword evidence="2" id="KW-0378">Hydrolase</keyword>
<proteinExistence type="predicted"/>
<dbReference type="GO" id="GO:0016787">
    <property type="term" value="F:hydrolase activity"/>
    <property type="evidence" value="ECO:0007669"/>
    <property type="project" value="UniProtKB-KW"/>
</dbReference>